<dbReference type="EMBL" id="JBHSRS010000079">
    <property type="protein sequence ID" value="MFC6282566.1"/>
    <property type="molecule type" value="Genomic_DNA"/>
</dbReference>
<evidence type="ECO:0000313" key="3">
    <source>
        <dbReference type="Proteomes" id="UP001596270"/>
    </source>
</evidence>
<comment type="caution">
    <text evidence="2">The sequence shown here is derived from an EMBL/GenBank/DDBJ whole genome shotgun (WGS) entry which is preliminary data.</text>
</comment>
<name>A0ABW1TY13_9BURK</name>
<keyword evidence="3" id="KW-1185">Reference proteome</keyword>
<evidence type="ECO:0000313" key="2">
    <source>
        <dbReference type="EMBL" id="MFC6282566.1"/>
    </source>
</evidence>
<protein>
    <submittedName>
        <fullName evidence="2">Uncharacterized protein</fullName>
    </submittedName>
</protein>
<dbReference type="Proteomes" id="UP001596270">
    <property type="component" value="Unassembled WGS sequence"/>
</dbReference>
<proteinExistence type="predicted"/>
<reference evidence="3" key="1">
    <citation type="journal article" date="2019" name="Int. J. Syst. Evol. Microbiol.">
        <title>The Global Catalogue of Microorganisms (GCM) 10K type strain sequencing project: providing services to taxonomists for standard genome sequencing and annotation.</title>
        <authorList>
            <consortium name="The Broad Institute Genomics Platform"/>
            <consortium name="The Broad Institute Genome Sequencing Center for Infectious Disease"/>
            <person name="Wu L."/>
            <person name="Ma J."/>
        </authorList>
    </citation>
    <scope>NUCLEOTIDE SEQUENCE [LARGE SCALE GENOMIC DNA]</scope>
    <source>
        <strain evidence="3">CCUG 39402</strain>
    </source>
</reference>
<evidence type="ECO:0000256" key="1">
    <source>
        <dbReference type="SAM" id="Coils"/>
    </source>
</evidence>
<sequence length="129" mass="14156">MPYPSHLTHEEMERYAFLAGDGLIASLAEAAHDLEQENLTLANDQEYLKTASFEAGKLEGLCEDVKATITSLNTQISNLQAQLAKAVELLGTCHAWLRGEQGKTVKGRREAAQTLSTRMVSQGLGYPRH</sequence>
<gene>
    <name evidence="2" type="ORF">ACFQND_15175</name>
</gene>
<feature type="coiled-coil region" evidence="1">
    <location>
        <begin position="24"/>
        <end position="89"/>
    </location>
</feature>
<keyword evidence="1" id="KW-0175">Coiled coil</keyword>
<accession>A0ABW1TY13</accession>
<dbReference type="RefSeq" id="WP_371439380.1">
    <property type="nucleotide sequence ID" value="NZ_JBHSRS010000079.1"/>
</dbReference>
<organism evidence="2 3">
    <name type="scientific">Polaromonas aquatica</name>
    <dbReference type="NCBI Taxonomy" id="332657"/>
    <lineage>
        <taxon>Bacteria</taxon>
        <taxon>Pseudomonadati</taxon>
        <taxon>Pseudomonadota</taxon>
        <taxon>Betaproteobacteria</taxon>
        <taxon>Burkholderiales</taxon>
        <taxon>Comamonadaceae</taxon>
        <taxon>Polaromonas</taxon>
    </lineage>
</organism>